<keyword evidence="4" id="KW-1185">Reference proteome</keyword>
<evidence type="ECO:0000259" key="2">
    <source>
        <dbReference type="Pfam" id="PF05229"/>
    </source>
</evidence>
<dbReference type="AlphaFoldDB" id="A0A2P7R092"/>
<dbReference type="Pfam" id="PF05229">
    <property type="entry name" value="SCPU"/>
    <property type="match status" value="1"/>
</dbReference>
<organism evidence="3 4">
    <name type="scientific">Allosphingosinicella deserti</name>
    <dbReference type="NCBI Taxonomy" id="2116704"/>
    <lineage>
        <taxon>Bacteria</taxon>
        <taxon>Pseudomonadati</taxon>
        <taxon>Pseudomonadota</taxon>
        <taxon>Alphaproteobacteria</taxon>
        <taxon>Sphingomonadales</taxon>
        <taxon>Sphingomonadaceae</taxon>
        <taxon>Allosphingosinicella</taxon>
    </lineage>
</organism>
<comment type="caution">
    <text evidence="3">The sequence shown here is derived from an EMBL/GenBank/DDBJ whole genome shotgun (WGS) entry which is preliminary data.</text>
</comment>
<accession>A0A2P7R092</accession>
<sequence>MNNGQALVDLGQLEEGLAQVPLQLRVQSTRRYSLNVQSRNNGRLRLGSTEWYVPYQLSLGGQSASLTTGQADVSSPPTNGLTRSSLPVQFRISDPSGHRAGVYSDIITISVAPQ</sequence>
<gene>
    <name evidence="3" type="ORF">C7I55_02395</name>
</gene>
<evidence type="ECO:0000313" key="3">
    <source>
        <dbReference type="EMBL" id="PSJ43628.1"/>
    </source>
</evidence>
<evidence type="ECO:0000256" key="1">
    <source>
        <dbReference type="SAM" id="MobiDB-lite"/>
    </source>
</evidence>
<dbReference type="Proteomes" id="UP000241167">
    <property type="component" value="Unassembled WGS sequence"/>
</dbReference>
<dbReference type="InterPro" id="IPR007893">
    <property type="entry name" value="Spore_coat_U/FanG"/>
</dbReference>
<reference evidence="3 4" key="1">
    <citation type="submission" date="2018-03" db="EMBL/GenBank/DDBJ databases">
        <title>The draft genome of Sphingosinicella sp. GL-C-18.</title>
        <authorList>
            <person name="Liu L."/>
            <person name="Li L."/>
            <person name="Liang L."/>
            <person name="Zhang X."/>
            <person name="Wang T."/>
        </authorList>
    </citation>
    <scope>NUCLEOTIDE SEQUENCE [LARGE SCALE GENOMIC DNA]</scope>
    <source>
        <strain evidence="3 4">GL-C-18</strain>
    </source>
</reference>
<proteinExistence type="predicted"/>
<protein>
    <recommendedName>
        <fullName evidence="2">Spore coat protein U/FanG domain-containing protein</fullName>
    </recommendedName>
</protein>
<feature type="domain" description="Spore coat protein U/FanG" evidence="2">
    <location>
        <begin position="35"/>
        <end position="109"/>
    </location>
</feature>
<feature type="region of interest" description="Disordered" evidence="1">
    <location>
        <begin position="66"/>
        <end position="85"/>
    </location>
</feature>
<dbReference type="OrthoDB" id="7619271at2"/>
<dbReference type="EMBL" id="PXYI01000001">
    <property type="protein sequence ID" value="PSJ43628.1"/>
    <property type="molecule type" value="Genomic_DNA"/>
</dbReference>
<evidence type="ECO:0000313" key="4">
    <source>
        <dbReference type="Proteomes" id="UP000241167"/>
    </source>
</evidence>
<name>A0A2P7R092_9SPHN</name>